<keyword evidence="5 7" id="KW-0472">Membrane</keyword>
<dbReference type="RefSeq" id="WP_062482010.1">
    <property type="nucleotide sequence ID" value="NZ_CP013650.1"/>
</dbReference>
<evidence type="ECO:0000313" key="11">
    <source>
        <dbReference type="Proteomes" id="UP000068447"/>
    </source>
</evidence>
<dbReference type="KEGG" id="lal:AT746_15450"/>
<name>A0A0U2PJ12_9ALTE</name>
<gene>
    <name evidence="10" type="ORF">AT746_15450</name>
</gene>
<evidence type="ECO:0000256" key="8">
    <source>
        <dbReference type="SAM" id="SignalP"/>
    </source>
</evidence>
<dbReference type="EMBL" id="CP013650">
    <property type="protein sequence ID" value="ALS99517.1"/>
    <property type="molecule type" value="Genomic_DNA"/>
</dbReference>
<comment type="subcellular location">
    <subcellularLocation>
        <location evidence="1">Membrane</location>
        <topology evidence="1">Single-pass membrane protein</topology>
    </subcellularLocation>
</comment>
<keyword evidence="6" id="KW-0175">Coiled coil</keyword>
<dbReference type="PROSITE" id="PS51781">
    <property type="entry name" value="SH3B"/>
    <property type="match status" value="1"/>
</dbReference>
<dbReference type="Gene3D" id="2.30.30.40">
    <property type="entry name" value="SH3 Domains"/>
    <property type="match status" value="1"/>
</dbReference>
<evidence type="ECO:0000313" key="10">
    <source>
        <dbReference type="EMBL" id="ALS99517.1"/>
    </source>
</evidence>
<dbReference type="SMART" id="SM00287">
    <property type="entry name" value="SH3b"/>
    <property type="match status" value="1"/>
</dbReference>
<dbReference type="STRING" id="1526571.AT746_15450"/>
<evidence type="ECO:0000256" key="5">
    <source>
        <dbReference type="ARBA" id="ARBA00023136"/>
    </source>
</evidence>
<dbReference type="GO" id="GO:0016020">
    <property type="term" value="C:membrane"/>
    <property type="evidence" value="ECO:0007669"/>
    <property type="project" value="UniProtKB-SubCell"/>
</dbReference>
<organism evidence="10 11">
    <name type="scientific">Lacimicrobium alkaliphilum</name>
    <dbReference type="NCBI Taxonomy" id="1526571"/>
    <lineage>
        <taxon>Bacteria</taxon>
        <taxon>Pseudomonadati</taxon>
        <taxon>Pseudomonadota</taxon>
        <taxon>Gammaproteobacteria</taxon>
        <taxon>Alteromonadales</taxon>
        <taxon>Alteromonadaceae</taxon>
        <taxon>Lacimicrobium</taxon>
    </lineage>
</organism>
<sequence>MTKFFLQLVGLSLLAGLMLSQANAQDNQTESASDTTVYISDDLYTFIHAGPGRNYRILGSVVAGTAVTLLQRNDEEGFVEIIDDKERTGWVDNRFISDTPSVRESVPQLEQSLQQAQADLEQTQQQNDLLNQQILDLSSRNEQLQTRLQEIQQQHGELQQQLANIDNKIQIEWLTRGGIIALGGLILGVILMLIPRKRRRNDNWM</sequence>
<evidence type="ECO:0000256" key="4">
    <source>
        <dbReference type="ARBA" id="ARBA00022989"/>
    </source>
</evidence>
<feature type="transmembrane region" description="Helical" evidence="7">
    <location>
        <begin position="173"/>
        <end position="194"/>
    </location>
</feature>
<feature type="chain" id="PRO_5006831769" evidence="8">
    <location>
        <begin position="25"/>
        <end position="205"/>
    </location>
</feature>
<evidence type="ECO:0000256" key="7">
    <source>
        <dbReference type="SAM" id="Phobius"/>
    </source>
</evidence>
<proteinExistence type="predicted"/>
<dbReference type="InterPro" id="IPR003646">
    <property type="entry name" value="SH3-like_bac-type"/>
</dbReference>
<dbReference type="PIRSF" id="PIRSF006158">
    <property type="entry name" value="UCP006158_SH3"/>
    <property type="match status" value="1"/>
</dbReference>
<protein>
    <submittedName>
        <fullName evidence="10">Peptide-binding protein</fullName>
    </submittedName>
</protein>
<dbReference type="AlphaFoldDB" id="A0A0U2PJ12"/>
<feature type="coiled-coil region" evidence="6">
    <location>
        <begin position="106"/>
        <end position="168"/>
    </location>
</feature>
<reference evidence="10 11" key="1">
    <citation type="submission" date="2015-12" db="EMBL/GenBank/DDBJ databases">
        <title>Complete genome of Lacimicrobium alkaliphilum KCTC 32984.</title>
        <authorList>
            <person name="Kim S.-G."/>
            <person name="Lee Y.-J."/>
        </authorList>
    </citation>
    <scope>NUCLEOTIDE SEQUENCE [LARGE SCALE GENOMIC DNA]</scope>
    <source>
        <strain evidence="10 11">YelD216</strain>
    </source>
</reference>
<dbReference type="Proteomes" id="UP000068447">
    <property type="component" value="Chromosome"/>
</dbReference>
<keyword evidence="11" id="KW-1185">Reference proteome</keyword>
<feature type="domain" description="SH3b" evidence="9">
    <location>
        <begin position="33"/>
        <end position="100"/>
    </location>
</feature>
<accession>A0A0U2PJ12</accession>
<dbReference type="OrthoDB" id="9790951at2"/>
<dbReference type="Pfam" id="PF08239">
    <property type="entry name" value="SH3_3"/>
    <property type="match status" value="1"/>
</dbReference>
<keyword evidence="4 7" id="KW-1133">Transmembrane helix</keyword>
<evidence type="ECO:0000256" key="2">
    <source>
        <dbReference type="ARBA" id="ARBA00022692"/>
    </source>
</evidence>
<evidence type="ECO:0000256" key="3">
    <source>
        <dbReference type="ARBA" id="ARBA00022729"/>
    </source>
</evidence>
<feature type="signal peptide" evidence="8">
    <location>
        <begin position="1"/>
        <end position="24"/>
    </location>
</feature>
<dbReference type="NCBIfam" id="TIGR04211">
    <property type="entry name" value="SH3_and_anchor"/>
    <property type="match status" value="1"/>
</dbReference>
<dbReference type="InterPro" id="IPR016476">
    <property type="entry name" value="SH3_dom_pro"/>
</dbReference>
<evidence type="ECO:0000256" key="1">
    <source>
        <dbReference type="ARBA" id="ARBA00004167"/>
    </source>
</evidence>
<evidence type="ECO:0000256" key="6">
    <source>
        <dbReference type="SAM" id="Coils"/>
    </source>
</evidence>
<evidence type="ECO:0000259" key="9">
    <source>
        <dbReference type="PROSITE" id="PS51781"/>
    </source>
</evidence>
<keyword evidence="2 7" id="KW-0812">Transmembrane</keyword>
<keyword evidence="3 8" id="KW-0732">Signal</keyword>